<evidence type="ECO:0000313" key="2">
    <source>
        <dbReference type="Proteomes" id="UP000306187"/>
    </source>
</evidence>
<keyword evidence="2" id="KW-1185">Reference proteome</keyword>
<dbReference type="Proteomes" id="UP000306187">
    <property type="component" value="Segment"/>
</dbReference>
<name>A0A4Y5FFA3_9CAUD</name>
<organism evidence="1 2">
    <name type="scientific">Lactobacillus phage SAC12B</name>
    <dbReference type="NCBI Taxonomy" id="2510941"/>
    <lineage>
        <taxon>Viruses</taxon>
        <taxon>Duplodnaviria</taxon>
        <taxon>Heunggongvirae</taxon>
        <taxon>Uroviricota</taxon>
        <taxon>Caudoviricetes</taxon>
        <taxon>Herelleviridae</taxon>
        <taxon>Tybeckvirus</taxon>
        <taxon>Tybeckvirus SAC12B</taxon>
    </lineage>
</organism>
<accession>A0A4Y5FFA3</accession>
<dbReference type="EMBL" id="MK504446">
    <property type="protein sequence ID" value="QBJ03793.1"/>
    <property type="molecule type" value="Genomic_DNA"/>
</dbReference>
<gene>
    <name evidence="1" type="ORF">SAC12B_0004</name>
</gene>
<sequence>MKLAILGVKEKTDSGYNYYSFQKNMAGENLQAKSRQLIKNRWVNVKRISVFPTANFSFIDFGRKDYALNTNNTCILLVDTELDEKDVKGISIGSSETTRFGKQKVKLIKEVTDPYDLDFLTDIYFKYATPDNRSNATYDLLTWDFMYYCSNSNKESFKKLIADYTFNNASEIKQYGIDFSISDKNFILWKWLVDYKDILAKEESYQVKFGMYGEFKISNKSIKNLVKEKDISFKYIKALPHKYFLQAIKMLPKEYTRNLSKEDKVFLYFSLYSDEQEAVSLVEKGQVDINDLFKTAWNTGELINKDRETILKDRDYKPEEETCYDDDYDYAWDNEFFTEYTVVIDDQYDIVQEKFSWKDYLDRDLLEKISKRYAPRVKDMLLNKGWENYED</sequence>
<proteinExistence type="predicted"/>
<reference evidence="1" key="1">
    <citation type="submission" date="2019-02" db="EMBL/GenBank/DDBJ databases">
        <title>Isolation of virulent Lactobacillus brevis phages.</title>
        <authorList>
            <person name="Feyereisen M."/>
            <person name="Mahony J."/>
            <person name="O'Sullivan T."/>
            <person name="van Sinderen D."/>
        </authorList>
    </citation>
    <scope>NUCLEOTIDE SEQUENCE [LARGE SCALE GENOMIC DNA]</scope>
</reference>
<protein>
    <submittedName>
        <fullName evidence="1">Uncharacterized protein</fullName>
    </submittedName>
</protein>
<evidence type="ECO:0000313" key="1">
    <source>
        <dbReference type="EMBL" id="QBJ03793.1"/>
    </source>
</evidence>